<evidence type="ECO:0000259" key="4">
    <source>
        <dbReference type="PROSITE" id="PS51842"/>
    </source>
</evidence>
<evidence type="ECO:0000256" key="2">
    <source>
        <dbReference type="ARBA" id="ARBA00023054"/>
    </source>
</evidence>
<dbReference type="GO" id="GO:0005882">
    <property type="term" value="C:intermediate filament"/>
    <property type="evidence" value="ECO:0007669"/>
    <property type="project" value="UniProtKB-KW"/>
</dbReference>
<proteinExistence type="predicted"/>
<dbReference type="InterPro" id="IPR039008">
    <property type="entry name" value="IF_rod_dom"/>
</dbReference>
<accession>A0A087XCW5</accession>
<dbReference type="GeneID" id="103131267"/>
<dbReference type="RefSeq" id="XP_007542935.1">
    <property type="nucleotide sequence ID" value="XM_007542873.2"/>
</dbReference>
<evidence type="ECO:0000256" key="1">
    <source>
        <dbReference type="ARBA" id="ARBA00022754"/>
    </source>
</evidence>
<feature type="coiled-coil region" evidence="3">
    <location>
        <begin position="176"/>
        <end position="210"/>
    </location>
</feature>
<reference evidence="5" key="3">
    <citation type="submission" date="2025-09" db="UniProtKB">
        <authorList>
            <consortium name="Ensembl"/>
        </authorList>
    </citation>
    <scope>IDENTIFICATION</scope>
</reference>
<dbReference type="GO" id="GO:0005198">
    <property type="term" value="F:structural molecule activity"/>
    <property type="evidence" value="ECO:0007669"/>
    <property type="project" value="InterPro"/>
</dbReference>
<evidence type="ECO:0000313" key="5">
    <source>
        <dbReference type="Ensembl" id="ENSPFOP00000003618.1"/>
    </source>
</evidence>
<dbReference type="Proteomes" id="UP000028760">
    <property type="component" value="Unassembled WGS sequence"/>
</dbReference>
<dbReference type="Pfam" id="PF00038">
    <property type="entry name" value="Filament"/>
    <property type="match status" value="1"/>
</dbReference>
<name>A0A087XCW5_POEFO</name>
<dbReference type="InterPro" id="IPR002957">
    <property type="entry name" value="Keratin_I"/>
</dbReference>
<organism evidence="5 6">
    <name type="scientific">Poecilia formosa</name>
    <name type="common">Amazon molly</name>
    <name type="synonym">Limia formosa</name>
    <dbReference type="NCBI Taxonomy" id="48698"/>
    <lineage>
        <taxon>Eukaryota</taxon>
        <taxon>Metazoa</taxon>
        <taxon>Chordata</taxon>
        <taxon>Craniata</taxon>
        <taxon>Vertebrata</taxon>
        <taxon>Euteleostomi</taxon>
        <taxon>Actinopterygii</taxon>
        <taxon>Neopterygii</taxon>
        <taxon>Teleostei</taxon>
        <taxon>Neoteleostei</taxon>
        <taxon>Acanthomorphata</taxon>
        <taxon>Ovalentaria</taxon>
        <taxon>Atherinomorphae</taxon>
        <taxon>Cyprinodontiformes</taxon>
        <taxon>Poeciliidae</taxon>
        <taxon>Poeciliinae</taxon>
        <taxon>Poecilia</taxon>
    </lineage>
</organism>
<dbReference type="STRING" id="48698.ENSPFOP00000003618"/>
<dbReference type="PROSITE" id="PS51842">
    <property type="entry name" value="IF_ROD_2"/>
    <property type="match status" value="1"/>
</dbReference>
<dbReference type="Ensembl" id="ENSPFOT00000003625.1">
    <property type="protein sequence ID" value="ENSPFOP00000003618.1"/>
    <property type="gene ID" value="ENSPFOG00000003777.1"/>
</dbReference>
<sequence length="426" mass="49353">MSVPFNQQGFSSSSLGGWMLESPRIGPQRYSHSVYGGAGCFRTRISQGLYFNTSCCAGGDWPAPNGGKFTMQNLNDRLACYLEKVRSLEDKNKELKINIDEFLVKTTYITKNYANYFSIISDLKKKITRSCSENKNLLLQIENSRLAAEDFKMKSEMEMNMRTTVEADVLDVRRFRDGLTLTMSSLELTLEGLNEERIRMDREHDEEMEELRRQGAGQVTVEVDDSGSCDLEKVLVEMREQYEIMIKNNKKEIEKWYQEKIKALEEKIRIFTTEVETHRSEISMLRRSYQSLEITRQSLYTEIECWQQNICAANKQTSDQLSCHQSVITAVETELQQMKACITEHRIKYDTVLEIKTRLESEIAEYRRLLEGEESEHKKALIIKQVTEETAEQKPHIEKRVKIIVEELVNGQVVSSTVDTQVHDVE</sequence>
<feature type="coiled-coil region" evidence="3">
    <location>
        <begin position="239"/>
        <end position="281"/>
    </location>
</feature>
<protein>
    <submittedName>
        <fullName evidence="5">Keratin 99</fullName>
    </submittedName>
</protein>
<dbReference type="Gene3D" id="1.20.5.500">
    <property type="entry name" value="Single helix bin"/>
    <property type="match status" value="1"/>
</dbReference>
<dbReference type="Gene3D" id="1.20.5.1160">
    <property type="entry name" value="Vasodilator-stimulated phosphoprotein"/>
    <property type="match status" value="1"/>
</dbReference>
<feature type="coiled-coil region" evidence="3">
    <location>
        <begin position="71"/>
        <end position="105"/>
    </location>
</feature>
<dbReference type="GeneTree" id="ENSGT00950000182969"/>
<feature type="domain" description="IF rod" evidence="4">
    <location>
        <begin position="67"/>
        <end position="377"/>
    </location>
</feature>
<dbReference type="AlphaFoldDB" id="A0A087XCW5"/>
<keyword evidence="1" id="KW-0403">Intermediate filament</keyword>
<dbReference type="PANTHER" id="PTHR23239:SF180">
    <property type="entry name" value="KERATIN, TYPE I CYTOSKELETAL 17"/>
    <property type="match status" value="1"/>
</dbReference>
<dbReference type="OMA" id="EQKPHIE"/>
<dbReference type="SMART" id="SM01391">
    <property type="entry name" value="Filament"/>
    <property type="match status" value="1"/>
</dbReference>
<keyword evidence="6" id="KW-1185">Reference proteome</keyword>
<dbReference type="PANTHER" id="PTHR23239">
    <property type="entry name" value="INTERMEDIATE FILAMENT"/>
    <property type="match status" value="1"/>
</dbReference>
<dbReference type="Gene3D" id="1.20.5.170">
    <property type="match status" value="1"/>
</dbReference>
<dbReference type="SUPFAM" id="SSF64593">
    <property type="entry name" value="Intermediate filament protein, coiled coil region"/>
    <property type="match status" value="2"/>
</dbReference>
<evidence type="ECO:0000256" key="3">
    <source>
        <dbReference type="SAM" id="Coils"/>
    </source>
</evidence>
<dbReference type="OrthoDB" id="2441647at2759"/>
<dbReference type="PRINTS" id="PR01248">
    <property type="entry name" value="TYPE1KERATIN"/>
</dbReference>
<keyword evidence="2 3" id="KW-0175">Coiled coil</keyword>
<dbReference type="EMBL" id="AYCK01001613">
    <property type="status" value="NOT_ANNOTATED_CDS"/>
    <property type="molecule type" value="Genomic_DNA"/>
</dbReference>
<dbReference type="KEGG" id="pfor:103131267"/>
<reference evidence="6" key="1">
    <citation type="submission" date="2013-10" db="EMBL/GenBank/DDBJ databases">
        <authorList>
            <person name="Schartl M."/>
            <person name="Warren W."/>
        </authorList>
    </citation>
    <scope>NUCLEOTIDE SEQUENCE [LARGE SCALE GENOMIC DNA]</scope>
    <source>
        <strain evidence="6">female</strain>
    </source>
</reference>
<reference evidence="5" key="2">
    <citation type="submission" date="2025-08" db="UniProtKB">
        <authorList>
            <consortium name="Ensembl"/>
        </authorList>
    </citation>
    <scope>IDENTIFICATION</scope>
</reference>
<evidence type="ECO:0000313" key="6">
    <source>
        <dbReference type="Proteomes" id="UP000028760"/>
    </source>
</evidence>